<keyword evidence="4" id="KW-1185">Reference proteome</keyword>
<evidence type="ECO:0000256" key="1">
    <source>
        <dbReference type="SAM" id="MobiDB-lite"/>
    </source>
</evidence>
<dbReference type="EMBL" id="JAVHNR010000007">
    <property type="protein sequence ID" value="KAK6336994.1"/>
    <property type="molecule type" value="Genomic_DNA"/>
</dbReference>
<accession>A0AAN8MKP7</accession>
<dbReference type="Proteomes" id="UP001313282">
    <property type="component" value="Unassembled WGS sequence"/>
</dbReference>
<evidence type="ECO:0000256" key="2">
    <source>
        <dbReference type="SAM" id="Phobius"/>
    </source>
</evidence>
<protein>
    <submittedName>
        <fullName evidence="3">Uncharacterized protein</fullName>
    </submittedName>
</protein>
<feature type="transmembrane region" description="Helical" evidence="2">
    <location>
        <begin position="209"/>
        <end position="234"/>
    </location>
</feature>
<keyword evidence="2" id="KW-1133">Transmembrane helix</keyword>
<feature type="region of interest" description="Disordered" evidence="1">
    <location>
        <begin position="1"/>
        <end position="45"/>
    </location>
</feature>
<dbReference type="AlphaFoldDB" id="A0AAN8MKP7"/>
<feature type="region of interest" description="Disordered" evidence="1">
    <location>
        <begin position="159"/>
        <end position="185"/>
    </location>
</feature>
<name>A0AAN8MKP7_9PEZI</name>
<feature type="compositionally biased region" description="Low complexity" evidence="1">
    <location>
        <begin position="84"/>
        <end position="99"/>
    </location>
</feature>
<feature type="region of interest" description="Disordered" evidence="1">
    <location>
        <begin position="84"/>
        <end position="108"/>
    </location>
</feature>
<evidence type="ECO:0000313" key="3">
    <source>
        <dbReference type="EMBL" id="KAK6336994.1"/>
    </source>
</evidence>
<feature type="compositionally biased region" description="Low complexity" evidence="1">
    <location>
        <begin position="15"/>
        <end position="33"/>
    </location>
</feature>
<evidence type="ECO:0000313" key="4">
    <source>
        <dbReference type="Proteomes" id="UP001313282"/>
    </source>
</evidence>
<proteinExistence type="predicted"/>
<sequence>MIEALPPPYLSSKETSSSPYDPTSTSPFPSEEPTAYEYTQSRRYSSRLRRLLQQRSSSRGVYLTLHIPHTLNNCKLISIESASSSSSSSSSSSCDSSGSEDNASISTADTDYEGMNENLIHYHTTHNNNYEKQPLLSSPSGHPFIEDLEAGTLVIKPSRSSLKSHNGHKSLSGKSKKSKRVKFKKDPKYRHRDRLAYGYIGEEEKETSWLTFFLLLLLVFTMVCGAGVFIAWALGFAGGKAVAAAAAGGLHSGIIAAAAAGPGAIPVKAAAPAAGAPVVQDVNGVPTKAGVTKRKLGKRHPIFAGTRLPVKVNLGLGSIAIAPEKRDAVEKAPVGRHYYRRSPVHEEGHEDEADKKVRREASHEDSHDDETEKVKREASHEDNHEDEAEKKIKREASHEDNHEDETKKKVRRDASHEDSHDDATKRLKRGLGMLEVYLRSYISEKTPSS</sequence>
<gene>
    <name evidence="3" type="ORF">TWF718_009781</name>
</gene>
<keyword evidence="2" id="KW-0812">Transmembrane</keyword>
<feature type="region of interest" description="Disordered" evidence="1">
    <location>
        <begin position="338"/>
        <end position="432"/>
    </location>
</feature>
<organism evidence="3 4">
    <name type="scientific">Orbilia javanica</name>
    <dbReference type="NCBI Taxonomy" id="47235"/>
    <lineage>
        <taxon>Eukaryota</taxon>
        <taxon>Fungi</taxon>
        <taxon>Dikarya</taxon>
        <taxon>Ascomycota</taxon>
        <taxon>Pezizomycotina</taxon>
        <taxon>Orbiliomycetes</taxon>
        <taxon>Orbiliales</taxon>
        <taxon>Orbiliaceae</taxon>
        <taxon>Orbilia</taxon>
    </lineage>
</organism>
<reference evidence="3 4" key="1">
    <citation type="submission" date="2019-10" db="EMBL/GenBank/DDBJ databases">
        <authorList>
            <person name="Palmer J.M."/>
        </authorList>
    </citation>
    <scope>NUCLEOTIDE SEQUENCE [LARGE SCALE GENOMIC DNA]</scope>
    <source>
        <strain evidence="3 4">TWF718</strain>
    </source>
</reference>
<comment type="caution">
    <text evidence="3">The sequence shown here is derived from an EMBL/GenBank/DDBJ whole genome shotgun (WGS) entry which is preliminary data.</text>
</comment>
<feature type="compositionally biased region" description="Basic and acidic residues" evidence="1">
    <location>
        <begin position="343"/>
        <end position="425"/>
    </location>
</feature>
<keyword evidence="2" id="KW-0472">Membrane</keyword>
<feature type="compositionally biased region" description="Basic residues" evidence="1">
    <location>
        <begin position="174"/>
        <end position="185"/>
    </location>
</feature>